<dbReference type="OrthoDB" id="2063613at2"/>
<dbReference type="AlphaFoldDB" id="A0A318ERX0"/>
<comment type="caution">
    <text evidence="1">The sequence shown here is derived from an EMBL/GenBank/DDBJ whole genome shotgun (WGS) entry which is preliminary data.</text>
</comment>
<gene>
    <name evidence="1" type="ORF">C8E03_106215</name>
</gene>
<reference evidence="1 2" key="1">
    <citation type="submission" date="2018-05" db="EMBL/GenBank/DDBJ databases">
        <title>Genomic Encyclopedia of Type Strains, Phase IV (KMG-IV): sequencing the most valuable type-strain genomes for metagenomic binning, comparative biology and taxonomic classification.</title>
        <authorList>
            <person name="Goeker M."/>
        </authorList>
    </citation>
    <scope>NUCLEOTIDE SEQUENCE [LARGE SCALE GENOMIC DNA]</scope>
    <source>
        <strain evidence="1 2">DSM 28816</strain>
    </source>
</reference>
<dbReference type="Proteomes" id="UP000247523">
    <property type="component" value="Unassembled WGS sequence"/>
</dbReference>
<organism evidence="1 2">
    <name type="scientific">Lachnotalea glycerini</name>
    <dbReference type="NCBI Taxonomy" id="1763509"/>
    <lineage>
        <taxon>Bacteria</taxon>
        <taxon>Bacillati</taxon>
        <taxon>Bacillota</taxon>
        <taxon>Clostridia</taxon>
        <taxon>Lachnospirales</taxon>
        <taxon>Lachnospiraceae</taxon>
        <taxon>Lachnotalea</taxon>
    </lineage>
</organism>
<dbReference type="EMBL" id="QICS01000006">
    <property type="protein sequence ID" value="PXV89563.1"/>
    <property type="molecule type" value="Genomic_DNA"/>
</dbReference>
<sequence length="78" mass="9190">MMLTLTFMSKEIRLNIDIQVNSQQKILDTIYILKEAHILQGMEPEYMKVKSIRKGMYVNIDNTYEVEHINTSDILELV</sequence>
<accession>A0A318ERX0</accession>
<dbReference type="RefSeq" id="WP_146212328.1">
    <property type="nucleotide sequence ID" value="NZ_NOKA02000004.1"/>
</dbReference>
<proteinExistence type="predicted"/>
<protein>
    <submittedName>
        <fullName evidence="1">Uncharacterized protein</fullName>
    </submittedName>
</protein>
<name>A0A318ERX0_9FIRM</name>
<evidence type="ECO:0000313" key="1">
    <source>
        <dbReference type="EMBL" id="PXV89563.1"/>
    </source>
</evidence>
<evidence type="ECO:0000313" key="2">
    <source>
        <dbReference type="Proteomes" id="UP000247523"/>
    </source>
</evidence>